<organism evidence="5 6">
    <name type="scientific">Akkermansia muciniphila</name>
    <dbReference type="NCBI Taxonomy" id="239935"/>
    <lineage>
        <taxon>Bacteria</taxon>
        <taxon>Pseudomonadati</taxon>
        <taxon>Verrucomicrobiota</taxon>
        <taxon>Verrucomicrobiia</taxon>
        <taxon>Verrucomicrobiales</taxon>
        <taxon>Akkermansiaceae</taxon>
        <taxon>Akkermansia</taxon>
    </lineage>
</organism>
<sequence length="409" mass="43956">MTRTALPPGTASFNKEARGRVIHSMDLTRLTGSISGSAVLLFLFSLLFSGCKKTEQVPHETPTLIYEQPVTMDIPVKGSWVGHLDGVDNAAILPQVTGYLLTQNYANGALVKKGEVLFRIDDSTFKDQVARAKATLEQAQAQLQQLNYDMEIYKPLAAENAISKQKYEDTRLSAIAAQAQVQQATAALALAEKNLSYTVLYAPFDGIAGISKTNIGDLVSPESGPLAVVSSVNPIRVNFAVTQQEWIQQAGKNGDEGVQTGSKLDITLKDGTKYPEQATVVAIDRAFNPQTGTIRVQADLPNGNYLLRPGMFITATAKLATVKNALTVPSKALLSTQGRFFVIALDERDHPSIIPVQAGTQVGERQQVIPLKPDSLTPQSKVVVDGLLQAEMASRNPAAHLKAVPASNP</sequence>
<dbReference type="AlphaFoldDB" id="A0A2N8HHB2"/>
<dbReference type="InterPro" id="IPR006143">
    <property type="entry name" value="RND_pump_MFP"/>
</dbReference>
<evidence type="ECO:0000259" key="4">
    <source>
        <dbReference type="Pfam" id="PF25944"/>
    </source>
</evidence>
<dbReference type="NCBIfam" id="TIGR01730">
    <property type="entry name" value="RND_mfp"/>
    <property type="match status" value="1"/>
</dbReference>
<dbReference type="Pfam" id="PF25944">
    <property type="entry name" value="Beta-barrel_RND"/>
    <property type="match status" value="1"/>
</dbReference>
<dbReference type="SUPFAM" id="SSF111369">
    <property type="entry name" value="HlyD-like secretion proteins"/>
    <property type="match status" value="1"/>
</dbReference>
<dbReference type="Gene3D" id="1.10.287.470">
    <property type="entry name" value="Helix hairpin bin"/>
    <property type="match status" value="1"/>
</dbReference>
<dbReference type="GO" id="GO:0022857">
    <property type="term" value="F:transmembrane transporter activity"/>
    <property type="evidence" value="ECO:0007669"/>
    <property type="project" value="InterPro"/>
</dbReference>
<dbReference type="GO" id="GO:0030313">
    <property type="term" value="C:cell envelope"/>
    <property type="evidence" value="ECO:0007669"/>
    <property type="project" value="UniProtKB-SubCell"/>
</dbReference>
<dbReference type="InterPro" id="IPR058626">
    <property type="entry name" value="MdtA-like_b-barrel"/>
</dbReference>
<comment type="similarity">
    <text evidence="1">Belongs to the membrane fusion protein (MFP) (TC 8.A.1) family.</text>
</comment>
<dbReference type="InterPro" id="IPR058625">
    <property type="entry name" value="MdtA-like_BSH"/>
</dbReference>
<name>A0A2N8HHB2_9BACT</name>
<feature type="domain" description="Multidrug resistance protein MdtA-like barrel-sandwich hybrid" evidence="3">
    <location>
        <begin position="90"/>
        <end position="221"/>
    </location>
</feature>
<feature type="domain" description="Multidrug resistance protein MdtA-like alpha-helical hairpin" evidence="2">
    <location>
        <begin position="129"/>
        <end position="198"/>
    </location>
</feature>
<dbReference type="Gene3D" id="2.40.50.100">
    <property type="match status" value="1"/>
</dbReference>
<evidence type="ECO:0000259" key="2">
    <source>
        <dbReference type="Pfam" id="PF25876"/>
    </source>
</evidence>
<evidence type="ECO:0000313" key="5">
    <source>
        <dbReference type="EMBL" id="PNC20844.1"/>
    </source>
</evidence>
<dbReference type="Gene3D" id="2.40.30.170">
    <property type="match status" value="1"/>
</dbReference>
<evidence type="ECO:0000259" key="3">
    <source>
        <dbReference type="Pfam" id="PF25917"/>
    </source>
</evidence>
<dbReference type="Proteomes" id="UP000236000">
    <property type="component" value="Unassembled WGS sequence"/>
</dbReference>
<dbReference type="Pfam" id="PF25876">
    <property type="entry name" value="HH_MFP_RND"/>
    <property type="match status" value="1"/>
</dbReference>
<dbReference type="Gene3D" id="2.40.420.20">
    <property type="match status" value="1"/>
</dbReference>
<comment type="caution">
    <text evidence="5">The sequence shown here is derived from an EMBL/GenBank/DDBJ whole genome shotgun (WGS) entry which is preliminary data.</text>
</comment>
<dbReference type="Pfam" id="PF25917">
    <property type="entry name" value="BSH_RND"/>
    <property type="match status" value="1"/>
</dbReference>
<dbReference type="GO" id="GO:0046677">
    <property type="term" value="P:response to antibiotic"/>
    <property type="evidence" value="ECO:0007669"/>
    <property type="project" value="TreeGrafter"/>
</dbReference>
<accession>A0A2N8HHB2</accession>
<feature type="domain" description="Multidrug resistance protein MdtA-like beta-barrel" evidence="4">
    <location>
        <begin position="234"/>
        <end position="320"/>
    </location>
</feature>
<dbReference type="GO" id="GO:0005886">
    <property type="term" value="C:plasma membrane"/>
    <property type="evidence" value="ECO:0007669"/>
    <property type="project" value="TreeGrafter"/>
</dbReference>
<dbReference type="PANTHER" id="PTHR30158">
    <property type="entry name" value="ACRA/E-RELATED COMPONENT OF DRUG EFFLUX TRANSPORTER"/>
    <property type="match status" value="1"/>
</dbReference>
<evidence type="ECO:0000313" key="6">
    <source>
        <dbReference type="Proteomes" id="UP000236000"/>
    </source>
</evidence>
<reference evidence="5 6" key="1">
    <citation type="journal article" date="2017" name="BMC Genomics">
        <title>Genome sequencing of 39 Akkermansia muciniphila isolates reveals its population structure, genomic and functional diverisity, and global distribution in mammalian gut microbiotas.</title>
        <authorList>
            <person name="Guo X."/>
            <person name="Li S."/>
            <person name="Zhang J."/>
            <person name="Wu F."/>
            <person name="Li X."/>
            <person name="Wu D."/>
            <person name="Zhang M."/>
            <person name="Ou Z."/>
            <person name="Jie Z."/>
            <person name="Yan Q."/>
            <person name="Li P."/>
            <person name="Yi J."/>
            <person name="Peng Y."/>
        </authorList>
    </citation>
    <scope>NUCLEOTIDE SEQUENCE [LARGE SCALE GENOMIC DNA]</scope>
    <source>
        <strain evidence="5 6">GP24</strain>
    </source>
</reference>
<evidence type="ECO:0000256" key="1">
    <source>
        <dbReference type="ARBA" id="ARBA00009477"/>
    </source>
</evidence>
<dbReference type="OrthoDB" id="9772050at2"/>
<dbReference type="EMBL" id="PJKA01000001">
    <property type="protein sequence ID" value="PNC20844.1"/>
    <property type="molecule type" value="Genomic_DNA"/>
</dbReference>
<proteinExistence type="inferred from homology"/>
<dbReference type="InterPro" id="IPR058624">
    <property type="entry name" value="MdtA-like_HH"/>
</dbReference>
<protein>
    <submittedName>
        <fullName evidence="5">Uncharacterized protein</fullName>
    </submittedName>
</protein>
<gene>
    <name evidence="5" type="ORF">CXU22_00030</name>
</gene>